<organism evidence="1">
    <name type="scientific">uncultured Chloroflexia bacterium</name>
    <dbReference type="NCBI Taxonomy" id="1672391"/>
    <lineage>
        <taxon>Bacteria</taxon>
        <taxon>Bacillati</taxon>
        <taxon>Chloroflexota</taxon>
        <taxon>Chloroflexia</taxon>
        <taxon>environmental samples</taxon>
    </lineage>
</organism>
<dbReference type="EMBL" id="CADCTR010000103">
    <property type="protein sequence ID" value="CAA9218153.1"/>
    <property type="molecule type" value="Genomic_DNA"/>
</dbReference>
<dbReference type="AlphaFoldDB" id="A0A6J4HAQ1"/>
<evidence type="ECO:0000313" key="1">
    <source>
        <dbReference type="EMBL" id="CAA9218153.1"/>
    </source>
</evidence>
<accession>A0A6J4HAQ1</accession>
<reference evidence="1" key="1">
    <citation type="submission" date="2020-02" db="EMBL/GenBank/DDBJ databases">
        <authorList>
            <person name="Meier V. D."/>
        </authorList>
    </citation>
    <scope>NUCLEOTIDE SEQUENCE</scope>
    <source>
        <strain evidence="1">AVDCRST_MAG93</strain>
    </source>
</reference>
<proteinExistence type="predicted"/>
<gene>
    <name evidence="1" type="ORF">AVDCRST_MAG93-323</name>
</gene>
<protein>
    <submittedName>
        <fullName evidence="1">Uncharacterized protein</fullName>
    </submittedName>
</protein>
<name>A0A6J4HAQ1_9CHLR</name>
<sequence length="50" mass="5300">MLIPALRLSIKPSFAGLTETKSGAHTLNKSNPIVCWFEAASTAVQSVLEA</sequence>